<proteinExistence type="predicted"/>
<dbReference type="InterPro" id="IPR003848">
    <property type="entry name" value="DUF218"/>
</dbReference>
<dbReference type="Proteomes" id="UP000230843">
    <property type="component" value="Unassembled WGS sequence"/>
</dbReference>
<reference evidence="3" key="1">
    <citation type="submission" date="2017-09" db="EMBL/GenBank/DDBJ databases">
        <title>Depth-based differentiation of microbial function through sediment-hosted aquifers and enrichment of novel symbionts in the deep terrestrial subsurface.</title>
        <authorList>
            <person name="Probst A.J."/>
            <person name="Ladd B."/>
            <person name="Jarett J.K."/>
            <person name="Geller-Mcgrath D.E."/>
            <person name="Sieber C.M.K."/>
            <person name="Emerson J.B."/>
            <person name="Anantharaman K."/>
            <person name="Thomas B.C."/>
            <person name="Malmstrom R."/>
            <person name="Stieglmeier M."/>
            <person name="Klingl A."/>
            <person name="Woyke T."/>
            <person name="Ryan C.M."/>
            <person name="Banfield J.F."/>
        </authorList>
    </citation>
    <scope>NUCLEOTIDE SEQUENCE [LARGE SCALE GENOMIC DNA]</scope>
</reference>
<dbReference type="InterPro" id="IPR014729">
    <property type="entry name" value="Rossmann-like_a/b/a_fold"/>
</dbReference>
<sequence length="215" mass="24723">MIDKQTFELANKLWDYHHVNQSLEKSDCILVLGGHDLRVAERGAELYLQGLAPIIIFSGGLGNFTKEIWDESEADKFAIVAMNIGVPREAILIENKSTNTGENILFTQQLLKENGLDPQSFIVVQKPYMERRSFATFKKLWPDKKLAVTSPQISFEKYHNDEIPLEKVINIMVGILQRIKIYPEKGFQIFQEIPNEVWLAYEQLVSLGYDKHLVK</sequence>
<dbReference type="PANTHER" id="PTHR30336">
    <property type="entry name" value="INNER MEMBRANE PROTEIN, PROBABLE PERMEASE"/>
    <property type="match status" value="1"/>
</dbReference>
<dbReference type="Pfam" id="PF02698">
    <property type="entry name" value="DUF218"/>
    <property type="match status" value="1"/>
</dbReference>
<dbReference type="CDD" id="cd06259">
    <property type="entry name" value="YdcF-like"/>
    <property type="match status" value="1"/>
</dbReference>
<protein>
    <recommendedName>
        <fullName evidence="1">DUF218 domain-containing protein</fullName>
    </recommendedName>
</protein>
<gene>
    <name evidence="2" type="ORF">CO137_01965</name>
</gene>
<evidence type="ECO:0000313" key="2">
    <source>
        <dbReference type="EMBL" id="PJA89878.1"/>
    </source>
</evidence>
<dbReference type="EMBL" id="PFVJ01000041">
    <property type="protein sequence ID" value="PJA89878.1"/>
    <property type="molecule type" value="Genomic_DNA"/>
</dbReference>
<dbReference type="Gene3D" id="3.40.50.620">
    <property type="entry name" value="HUPs"/>
    <property type="match status" value="1"/>
</dbReference>
<dbReference type="InterPro" id="IPR051599">
    <property type="entry name" value="Cell_Envelope_Assoc"/>
</dbReference>
<feature type="domain" description="DUF218" evidence="1">
    <location>
        <begin position="27"/>
        <end position="145"/>
    </location>
</feature>
<name>A0A2M7Z6V3_9BACT</name>
<accession>A0A2M7Z6V3</accession>
<dbReference type="GO" id="GO:0005886">
    <property type="term" value="C:plasma membrane"/>
    <property type="evidence" value="ECO:0007669"/>
    <property type="project" value="TreeGrafter"/>
</dbReference>
<evidence type="ECO:0000313" key="3">
    <source>
        <dbReference type="Proteomes" id="UP000230843"/>
    </source>
</evidence>
<evidence type="ECO:0000259" key="1">
    <source>
        <dbReference type="Pfam" id="PF02698"/>
    </source>
</evidence>
<comment type="caution">
    <text evidence="2">The sequence shown here is derived from an EMBL/GenBank/DDBJ whole genome shotgun (WGS) entry which is preliminary data.</text>
</comment>
<organism evidence="2 3">
    <name type="scientific">Candidatus Magasanikbacteria bacterium CG_4_9_14_3_um_filter_32_9</name>
    <dbReference type="NCBI Taxonomy" id="1974644"/>
    <lineage>
        <taxon>Bacteria</taxon>
        <taxon>Candidatus Magasanikiibacteriota</taxon>
    </lineage>
</organism>
<dbReference type="AlphaFoldDB" id="A0A2M7Z6V3"/>
<dbReference type="PANTHER" id="PTHR30336:SF20">
    <property type="entry name" value="DUF218 DOMAIN-CONTAINING PROTEIN"/>
    <property type="match status" value="1"/>
</dbReference>